<dbReference type="Gene3D" id="3.40.190.10">
    <property type="entry name" value="Periplasmic binding protein-like II"/>
    <property type="match status" value="2"/>
</dbReference>
<feature type="domain" description="Solute-binding protein family 3/N-terminal" evidence="6">
    <location>
        <begin position="40"/>
        <end position="269"/>
    </location>
</feature>
<dbReference type="STRING" id="29421.B2M20_08230"/>
<evidence type="ECO:0000259" key="6">
    <source>
        <dbReference type="SMART" id="SM00062"/>
    </source>
</evidence>
<dbReference type="InterPro" id="IPR001638">
    <property type="entry name" value="Solute-binding_3/MltF_N"/>
</dbReference>
<dbReference type="Pfam" id="PF00497">
    <property type="entry name" value="SBP_bac_3"/>
    <property type="match status" value="1"/>
</dbReference>
<evidence type="ECO:0000256" key="4">
    <source>
        <dbReference type="RuleBase" id="RU003744"/>
    </source>
</evidence>
<dbReference type="Proteomes" id="UP000189940">
    <property type="component" value="Unassembled WGS sequence"/>
</dbReference>
<dbReference type="OrthoDB" id="9777941at2"/>
<dbReference type="RefSeq" id="WP_079446568.1">
    <property type="nucleotide sequence ID" value="NZ_JAVDPZ010000016.1"/>
</dbReference>
<evidence type="ECO:0000313" key="7">
    <source>
        <dbReference type="EMBL" id="OPH83259.1"/>
    </source>
</evidence>
<comment type="caution">
    <text evidence="7">The sequence shown here is derived from an EMBL/GenBank/DDBJ whole genome shotgun (WGS) entry which is preliminary data.</text>
</comment>
<gene>
    <name evidence="7" type="ORF">B2M20_08230</name>
</gene>
<protein>
    <submittedName>
        <fullName evidence="7">Amino acid ABC transporter substrate-binding protein</fullName>
    </submittedName>
</protein>
<dbReference type="EMBL" id="MWPQ01000036">
    <property type="protein sequence ID" value="OPH83259.1"/>
    <property type="molecule type" value="Genomic_DNA"/>
</dbReference>
<dbReference type="PROSITE" id="PS01039">
    <property type="entry name" value="SBP_BACTERIAL_3"/>
    <property type="match status" value="1"/>
</dbReference>
<comment type="similarity">
    <text evidence="1 4">Belongs to the bacterial solute-binding protein 3 family.</text>
</comment>
<feature type="signal peptide" evidence="5">
    <location>
        <begin position="1"/>
        <end position="22"/>
    </location>
</feature>
<feature type="chain" id="PRO_5012550708" evidence="5">
    <location>
        <begin position="23"/>
        <end position="344"/>
    </location>
</feature>
<dbReference type="GO" id="GO:0006865">
    <property type="term" value="P:amino acid transport"/>
    <property type="evidence" value="ECO:0007669"/>
    <property type="project" value="TreeGrafter"/>
</dbReference>
<evidence type="ECO:0000256" key="5">
    <source>
        <dbReference type="SAM" id="SignalP"/>
    </source>
</evidence>
<name>A0A1V4HZG0_NITVU</name>
<dbReference type="SMART" id="SM00062">
    <property type="entry name" value="PBPb"/>
    <property type="match status" value="1"/>
</dbReference>
<dbReference type="SUPFAM" id="SSF53850">
    <property type="entry name" value="Periplasmic binding protein-like II"/>
    <property type="match status" value="1"/>
</dbReference>
<dbReference type="InterPro" id="IPR018313">
    <property type="entry name" value="SBP_3_CS"/>
</dbReference>
<sequence>MKCILAAIFAIAAGITLQSASAQESAKAKTTLEAVKERGVLSCGVTQGLPGFSTPDDKGNWTGLDVDICRAIAAVVFNDPSKIKFVPLSAKDRFIALQWGDIDVLSRDTSWTLSRDTSLGGNFTGVTYYDGQGFLVRKSLKVNSALELNSASVCVQTGTTSEQNLADYFKSNKMKYEVIAFSTADETIKAYETGRCDVFTSDISQLYAQRLKLLNPADHAVLPEVISKEPLGPMVRQGDDQWFDLVKWTLFAMINAEELGITQKNVGEMAKSENPELKRIFGTDGNFGEQLGVTKDWVSRIIKAVGNYGEAFDRNVGAGSPLGITRGLNRLWTQGGIQYAPPIR</sequence>
<evidence type="ECO:0000256" key="3">
    <source>
        <dbReference type="ARBA" id="ARBA00022729"/>
    </source>
</evidence>
<dbReference type="PANTHER" id="PTHR30085:SF7">
    <property type="entry name" value="AMINO-ACID ABC TRANSPORTER-BINDING PROTEIN YHDW-RELATED"/>
    <property type="match status" value="1"/>
</dbReference>
<dbReference type="AlphaFoldDB" id="A0A1V4HZG0"/>
<keyword evidence="8" id="KW-1185">Reference proteome</keyword>
<dbReference type="PANTHER" id="PTHR30085">
    <property type="entry name" value="AMINO ACID ABC TRANSPORTER PERMEASE"/>
    <property type="match status" value="1"/>
</dbReference>
<accession>A0A1V4HZG0</accession>
<evidence type="ECO:0000256" key="2">
    <source>
        <dbReference type="ARBA" id="ARBA00022448"/>
    </source>
</evidence>
<organism evidence="7 8">
    <name type="scientific">Nitrobacter vulgaris</name>
    <dbReference type="NCBI Taxonomy" id="29421"/>
    <lineage>
        <taxon>Bacteria</taxon>
        <taxon>Pseudomonadati</taxon>
        <taxon>Pseudomonadota</taxon>
        <taxon>Alphaproteobacteria</taxon>
        <taxon>Hyphomicrobiales</taxon>
        <taxon>Nitrobacteraceae</taxon>
        <taxon>Nitrobacter</taxon>
    </lineage>
</organism>
<keyword evidence="2" id="KW-0813">Transport</keyword>
<proteinExistence type="inferred from homology"/>
<reference evidence="7 8" key="1">
    <citation type="submission" date="2017-02" db="EMBL/GenBank/DDBJ databases">
        <title>Genome sequence of the nitrite-oxidizing bacterium Nitrobacter vulgaris strain Ab1.</title>
        <authorList>
            <person name="Mellbye B.L."/>
            <person name="Davis E.W."/>
            <person name="Spieck E."/>
            <person name="Chang J.H."/>
            <person name="Bottomley P.J."/>
            <person name="Sayavedra-Soto L.A."/>
        </authorList>
    </citation>
    <scope>NUCLEOTIDE SEQUENCE [LARGE SCALE GENOMIC DNA]</scope>
    <source>
        <strain evidence="7 8">Ab1</strain>
    </source>
</reference>
<dbReference type="InterPro" id="IPR051455">
    <property type="entry name" value="Bact_solute-bind_prot3"/>
</dbReference>
<dbReference type="CDD" id="cd13692">
    <property type="entry name" value="PBP2_BztA"/>
    <property type="match status" value="1"/>
</dbReference>
<evidence type="ECO:0000256" key="1">
    <source>
        <dbReference type="ARBA" id="ARBA00010333"/>
    </source>
</evidence>
<keyword evidence="3 5" id="KW-0732">Signal</keyword>
<evidence type="ECO:0000313" key="8">
    <source>
        <dbReference type="Proteomes" id="UP000189940"/>
    </source>
</evidence>